<protein>
    <submittedName>
        <fullName evidence="2">Uncharacterized protein</fullName>
    </submittedName>
</protein>
<name>A0A165KHJ7_9APHY</name>
<keyword evidence="3" id="KW-1185">Reference proteome</keyword>
<organism evidence="2 3">
    <name type="scientific">Daedalea quercina L-15889</name>
    <dbReference type="NCBI Taxonomy" id="1314783"/>
    <lineage>
        <taxon>Eukaryota</taxon>
        <taxon>Fungi</taxon>
        <taxon>Dikarya</taxon>
        <taxon>Basidiomycota</taxon>
        <taxon>Agaricomycotina</taxon>
        <taxon>Agaricomycetes</taxon>
        <taxon>Polyporales</taxon>
        <taxon>Fomitopsis</taxon>
    </lineage>
</organism>
<accession>A0A165KHJ7</accession>
<gene>
    <name evidence="2" type="ORF">DAEQUDRAFT_770877</name>
</gene>
<feature type="compositionally biased region" description="Basic residues" evidence="1">
    <location>
        <begin position="130"/>
        <end position="140"/>
    </location>
</feature>
<evidence type="ECO:0000256" key="1">
    <source>
        <dbReference type="SAM" id="MobiDB-lite"/>
    </source>
</evidence>
<dbReference type="EMBL" id="KV429237">
    <property type="protein sequence ID" value="KZT63143.1"/>
    <property type="molecule type" value="Genomic_DNA"/>
</dbReference>
<dbReference type="AlphaFoldDB" id="A0A165KHJ7"/>
<feature type="region of interest" description="Disordered" evidence="1">
    <location>
        <begin position="126"/>
        <end position="147"/>
    </location>
</feature>
<sequence length="211" mass="24308">MPVQGNKYSTNFASLRGEIRRLIQNGLCEITKKDDIKMAWTADTFFRKVVQAEKVWLRGWPKSYPFTNFSVWSGGSSALREFHQRLVRKELVWEHVPADVLPTLDVISAAPSWIPKHLRRVGRSDIGKTREHRGKRRRYPRNGAKTPSIVDSTLDSDIEEYSDDGREVVIGQKRKRACYYKSAEIVEDSDEEGMELGCRSEAVDEIEEFSE</sequence>
<evidence type="ECO:0000313" key="2">
    <source>
        <dbReference type="EMBL" id="KZT63143.1"/>
    </source>
</evidence>
<evidence type="ECO:0000313" key="3">
    <source>
        <dbReference type="Proteomes" id="UP000076727"/>
    </source>
</evidence>
<dbReference type="OrthoDB" id="2794516at2759"/>
<proteinExistence type="predicted"/>
<reference evidence="2 3" key="1">
    <citation type="journal article" date="2016" name="Mol. Biol. Evol.">
        <title>Comparative Genomics of Early-Diverging Mushroom-Forming Fungi Provides Insights into the Origins of Lignocellulose Decay Capabilities.</title>
        <authorList>
            <person name="Nagy L.G."/>
            <person name="Riley R."/>
            <person name="Tritt A."/>
            <person name="Adam C."/>
            <person name="Daum C."/>
            <person name="Floudas D."/>
            <person name="Sun H."/>
            <person name="Yadav J.S."/>
            <person name="Pangilinan J."/>
            <person name="Larsson K.H."/>
            <person name="Matsuura K."/>
            <person name="Barry K."/>
            <person name="Labutti K."/>
            <person name="Kuo R."/>
            <person name="Ohm R.A."/>
            <person name="Bhattacharya S.S."/>
            <person name="Shirouzu T."/>
            <person name="Yoshinaga Y."/>
            <person name="Martin F.M."/>
            <person name="Grigoriev I.V."/>
            <person name="Hibbett D.S."/>
        </authorList>
    </citation>
    <scope>NUCLEOTIDE SEQUENCE [LARGE SCALE GENOMIC DNA]</scope>
    <source>
        <strain evidence="2 3">L-15889</strain>
    </source>
</reference>
<dbReference type="Proteomes" id="UP000076727">
    <property type="component" value="Unassembled WGS sequence"/>
</dbReference>